<comment type="caution">
    <text evidence="1">The sequence shown here is derived from an EMBL/GenBank/DDBJ whole genome shotgun (WGS) entry which is preliminary data.</text>
</comment>
<organism evidence="1 2">
    <name type="scientific">Nocardioides luti</name>
    <dbReference type="NCBI Taxonomy" id="2761101"/>
    <lineage>
        <taxon>Bacteria</taxon>
        <taxon>Bacillati</taxon>
        <taxon>Actinomycetota</taxon>
        <taxon>Actinomycetes</taxon>
        <taxon>Propionibacteriales</taxon>
        <taxon>Nocardioidaceae</taxon>
        <taxon>Nocardioides</taxon>
    </lineage>
</organism>
<keyword evidence="1" id="KW-0808">Transferase</keyword>
<dbReference type="Proteomes" id="UP000523955">
    <property type="component" value="Unassembled WGS sequence"/>
</dbReference>
<sequence>MFRIVQATKTVIETLGEPPVVVGGLAVMCRLQTAHRATLDLDVVDRGLQDQTHLEVLRRVEGASDIDPSAVLLPTLAGEVKVDVLEVNQAEIDHPSDDPGDRLHATSHAWAYDTATSVRISAYALEGESIEVVTLVSEPGPLVAMKLQAIMNRTTDKEGTDLLDIVRLTLDGDCRRSAIAQIQGRPAQMKDDIRQHSNHWFVDRRSWSLERIRSAGGDVDADDLDLVHEVLADAASA</sequence>
<keyword evidence="2" id="KW-1185">Reference proteome</keyword>
<proteinExistence type="predicted"/>
<dbReference type="AlphaFoldDB" id="A0A7X0RHL3"/>
<reference evidence="1 2" key="1">
    <citation type="submission" date="2020-08" db="EMBL/GenBank/DDBJ databases">
        <authorList>
            <person name="Seo M.-J."/>
        </authorList>
    </citation>
    <scope>NUCLEOTIDE SEQUENCE [LARGE SCALE GENOMIC DNA]</scope>
    <source>
        <strain evidence="1 2">KIGAM211</strain>
    </source>
</reference>
<evidence type="ECO:0000313" key="1">
    <source>
        <dbReference type="EMBL" id="MBB6627500.1"/>
    </source>
</evidence>
<name>A0A7X0RHL3_9ACTN</name>
<dbReference type="EMBL" id="JACKXE010000001">
    <property type="protein sequence ID" value="MBB6627500.1"/>
    <property type="molecule type" value="Genomic_DNA"/>
</dbReference>
<accession>A0A7X0RHL3</accession>
<dbReference type="GO" id="GO:0016740">
    <property type="term" value="F:transferase activity"/>
    <property type="evidence" value="ECO:0007669"/>
    <property type="project" value="UniProtKB-KW"/>
</dbReference>
<evidence type="ECO:0000313" key="2">
    <source>
        <dbReference type="Proteomes" id="UP000523955"/>
    </source>
</evidence>
<protein>
    <submittedName>
        <fullName evidence="1">Nucleotidyl transferase AbiEii/AbiGii toxin family protein</fullName>
    </submittedName>
</protein>
<gene>
    <name evidence="1" type="ORF">H5V45_09210</name>
</gene>